<proteinExistence type="predicted"/>
<protein>
    <submittedName>
        <fullName evidence="1">Ankyrin repeat-containing domain protein</fullName>
    </submittedName>
</protein>
<comment type="caution">
    <text evidence="1">The sequence shown here is derived from an EMBL/GenBank/DDBJ whole genome shotgun (WGS) entry which is preliminary data.</text>
</comment>
<organism evidence="1 2">
    <name type="scientific">Russula earlei</name>
    <dbReference type="NCBI Taxonomy" id="71964"/>
    <lineage>
        <taxon>Eukaryota</taxon>
        <taxon>Fungi</taxon>
        <taxon>Dikarya</taxon>
        <taxon>Basidiomycota</taxon>
        <taxon>Agaricomycotina</taxon>
        <taxon>Agaricomycetes</taxon>
        <taxon>Russulales</taxon>
        <taxon>Russulaceae</taxon>
        <taxon>Russula</taxon>
    </lineage>
</organism>
<sequence length="472" mass="51065">MSASDGGHLHLVRLLLQSGADVESRSKIGSSPLLIASYHGHMDTIRFLLQSGAAARSQNDMGHTPLMMASQNGHRDVVRLLLQNGAVVDSYDNDGWTPLTSASVNGHLDVVRLLLQNGAGVDFRHNNRHDKRIYYTPLHLASARGHLMVAELLIQHGAEVNALGPDGGTPLHLVTDPKTLETAQVLPTSDPDLKPSNRGESTPSSHRAAEGGHLKILELLLRSGADVNIRKTNDKTAIDLALDSGRLDVVRFIQEYGRVDSETRIDSMPLDAPSQDPLPNSAQPSPTLGKGTDVVDGRTSLHTASEEGDLERVRSLLRLDGGVDINGRNAFQETALLTAISEGKLEIAKLLIDYGADVNSHNKVGMTPLLAAIEEGHLEMVHLLLEHGADVNAKDHHHWTALHLASHYRHPEVVQKLLDRGANVHIQNDHGRTPVSSGSAERSAGDHEDIVGIQRARCSANDGILYRFCVST</sequence>
<evidence type="ECO:0000313" key="2">
    <source>
        <dbReference type="Proteomes" id="UP001207468"/>
    </source>
</evidence>
<accession>A0ACC0UJ49</accession>
<dbReference type="EMBL" id="JAGFNK010000019">
    <property type="protein sequence ID" value="KAI9511648.1"/>
    <property type="molecule type" value="Genomic_DNA"/>
</dbReference>
<dbReference type="Proteomes" id="UP001207468">
    <property type="component" value="Unassembled WGS sequence"/>
</dbReference>
<gene>
    <name evidence="1" type="ORF">F5148DRAFT_1317079</name>
</gene>
<evidence type="ECO:0000313" key="1">
    <source>
        <dbReference type="EMBL" id="KAI9511648.1"/>
    </source>
</evidence>
<reference evidence="1" key="1">
    <citation type="submission" date="2021-03" db="EMBL/GenBank/DDBJ databases">
        <title>Evolutionary priming and transition to the ectomycorrhizal habit in an iconic lineage of mushroom-forming fungi: is preadaptation a requirement?</title>
        <authorList>
            <consortium name="DOE Joint Genome Institute"/>
            <person name="Looney B.P."/>
            <person name="Miyauchi S."/>
            <person name="Morin E."/>
            <person name="Drula E."/>
            <person name="Courty P.E."/>
            <person name="Chicoki N."/>
            <person name="Fauchery L."/>
            <person name="Kohler A."/>
            <person name="Kuo A."/>
            <person name="LaButti K."/>
            <person name="Pangilinan J."/>
            <person name="Lipzen A."/>
            <person name="Riley R."/>
            <person name="Andreopoulos W."/>
            <person name="He G."/>
            <person name="Johnson J."/>
            <person name="Barry K.W."/>
            <person name="Grigoriev I.V."/>
            <person name="Nagy L."/>
            <person name="Hibbett D."/>
            <person name="Henrissat B."/>
            <person name="Matheny P.B."/>
            <person name="Labbe J."/>
            <person name="Martin A.F."/>
        </authorList>
    </citation>
    <scope>NUCLEOTIDE SEQUENCE</scope>
    <source>
        <strain evidence="1">BPL698</strain>
    </source>
</reference>
<name>A0ACC0UJ49_9AGAM</name>
<keyword evidence="2" id="KW-1185">Reference proteome</keyword>